<dbReference type="Pfam" id="PF00535">
    <property type="entry name" value="Glycos_transf_2"/>
    <property type="match status" value="1"/>
</dbReference>
<dbReference type="GO" id="GO:0016757">
    <property type="term" value="F:glycosyltransferase activity"/>
    <property type="evidence" value="ECO:0007669"/>
    <property type="project" value="UniProtKB-KW"/>
</dbReference>
<dbReference type="PANTHER" id="PTHR22916">
    <property type="entry name" value="GLYCOSYLTRANSFERASE"/>
    <property type="match status" value="1"/>
</dbReference>
<organism evidence="3 4">
    <name type="scientific">Acinetobacter genomosp. 15BJ</name>
    <dbReference type="NCBI Taxonomy" id="106651"/>
    <lineage>
        <taxon>Bacteria</taxon>
        <taxon>Pseudomonadati</taxon>
        <taxon>Pseudomonadota</taxon>
        <taxon>Gammaproteobacteria</taxon>
        <taxon>Moraxellales</taxon>
        <taxon>Moraxellaceae</taxon>
        <taxon>Acinetobacter</taxon>
    </lineage>
</organism>
<dbReference type="InterPro" id="IPR029044">
    <property type="entry name" value="Nucleotide-diphossugar_trans"/>
</dbReference>
<keyword evidence="1" id="KW-1133">Transmembrane helix</keyword>
<evidence type="ECO:0000259" key="2">
    <source>
        <dbReference type="Pfam" id="PF00535"/>
    </source>
</evidence>
<dbReference type="EMBL" id="JAUMJH010000034">
    <property type="protein sequence ID" value="MDO3658222.1"/>
    <property type="molecule type" value="Genomic_DNA"/>
</dbReference>
<comment type="caution">
    <text evidence="3">The sequence shown here is derived from an EMBL/GenBank/DDBJ whole genome shotgun (WGS) entry which is preliminary data.</text>
</comment>
<keyword evidence="3" id="KW-0808">Transferase</keyword>
<name>A0ABT8UYV0_9GAMM</name>
<keyword evidence="1" id="KW-0812">Transmembrane</keyword>
<keyword evidence="1" id="KW-0472">Membrane</keyword>
<protein>
    <submittedName>
        <fullName evidence="3">Glycosyltransferase</fullName>
        <ecNumber evidence="3">2.4.-.-</ecNumber>
    </submittedName>
</protein>
<dbReference type="PANTHER" id="PTHR22916:SF3">
    <property type="entry name" value="UDP-GLCNAC:BETAGAL BETA-1,3-N-ACETYLGLUCOSAMINYLTRANSFERASE-LIKE PROTEIN 1"/>
    <property type="match status" value="1"/>
</dbReference>
<feature type="domain" description="Glycosyltransferase 2-like" evidence="2">
    <location>
        <begin position="8"/>
        <end position="173"/>
    </location>
</feature>
<evidence type="ECO:0000256" key="1">
    <source>
        <dbReference type="SAM" id="Phobius"/>
    </source>
</evidence>
<dbReference type="Proteomes" id="UP001168902">
    <property type="component" value="Unassembled WGS sequence"/>
</dbReference>
<reference evidence="3 4" key="1">
    <citation type="submission" date="2023-07" db="EMBL/GenBank/DDBJ databases">
        <title>A novel proteolytic Acinetobacter species.</title>
        <authorList>
            <person name="Nemec A."/>
            <person name="Radolfova-Krizova L."/>
        </authorList>
    </citation>
    <scope>NUCLEOTIDE SEQUENCE [LARGE SCALE GENOMIC DNA]</scope>
    <source>
        <strain evidence="3 4">NIPH 1865</strain>
    </source>
</reference>
<dbReference type="RefSeq" id="WP_302897607.1">
    <property type="nucleotide sequence ID" value="NZ_JAUMJH010000034.1"/>
</dbReference>
<evidence type="ECO:0000313" key="3">
    <source>
        <dbReference type="EMBL" id="MDO3658222.1"/>
    </source>
</evidence>
<feature type="transmembrane region" description="Helical" evidence="1">
    <location>
        <begin position="273"/>
        <end position="290"/>
    </location>
</feature>
<accession>A0ABT8UYV0</accession>
<gene>
    <name evidence="3" type="ORF">Q3V53_13640</name>
</gene>
<evidence type="ECO:0000313" key="4">
    <source>
        <dbReference type="Proteomes" id="UP001168902"/>
    </source>
</evidence>
<dbReference type="Gene3D" id="3.90.550.10">
    <property type="entry name" value="Spore Coat Polysaccharide Biosynthesis Protein SpsA, Chain A"/>
    <property type="match status" value="1"/>
</dbReference>
<proteinExistence type="predicted"/>
<sequence>MSGLPLVSVIIPCYNHENYVQDTIKSVINQSYSNIELIIIDDGSKDGSVEKINELLQECQKRFTRFEFIARKNKGLCATLNQAISWSKGKYFSAIASDDIMLPAKTTTQVEFLENNNKVVALFGSANYINENNEIKNVNKLKEQEYSFDKILLNECAFFAPTQMMRLDVIKEIGGYNEEILVEDWYMWLKMAEKGAVYCISDTLANYRIHTNNTTKNSKFIYDNNMKTLSFYRDHKLYWKAYNKIRWVYITWTGQSDKKESLKLVYDFLLERPSAIFSVYFLMYCKYFIFKMKKWF</sequence>
<keyword evidence="4" id="KW-1185">Reference proteome</keyword>
<keyword evidence="3" id="KW-0328">Glycosyltransferase</keyword>
<dbReference type="SUPFAM" id="SSF53448">
    <property type="entry name" value="Nucleotide-diphospho-sugar transferases"/>
    <property type="match status" value="1"/>
</dbReference>
<dbReference type="InterPro" id="IPR001173">
    <property type="entry name" value="Glyco_trans_2-like"/>
</dbReference>
<dbReference type="EC" id="2.4.-.-" evidence="3"/>